<proteinExistence type="predicted"/>
<dbReference type="EMBL" id="BTGU01000009">
    <property type="protein sequence ID" value="GMN39240.1"/>
    <property type="molecule type" value="Genomic_DNA"/>
</dbReference>
<accession>A0AA87ZUX8</accession>
<dbReference type="Pfam" id="PF00076">
    <property type="entry name" value="RRM_1"/>
    <property type="match status" value="1"/>
</dbReference>
<keyword evidence="6" id="KW-1185">Reference proteome</keyword>
<evidence type="ECO:0000256" key="3">
    <source>
        <dbReference type="SAM" id="MobiDB-lite"/>
    </source>
</evidence>
<feature type="compositionally biased region" description="Basic and acidic residues" evidence="3">
    <location>
        <begin position="122"/>
        <end position="150"/>
    </location>
</feature>
<dbReference type="InterPro" id="IPR012677">
    <property type="entry name" value="Nucleotide-bd_a/b_plait_sf"/>
</dbReference>
<organism evidence="5 6">
    <name type="scientific">Ficus carica</name>
    <name type="common">Common fig</name>
    <dbReference type="NCBI Taxonomy" id="3494"/>
    <lineage>
        <taxon>Eukaryota</taxon>
        <taxon>Viridiplantae</taxon>
        <taxon>Streptophyta</taxon>
        <taxon>Embryophyta</taxon>
        <taxon>Tracheophyta</taxon>
        <taxon>Spermatophyta</taxon>
        <taxon>Magnoliopsida</taxon>
        <taxon>eudicotyledons</taxon>
        <taxon>Gunneridae</taxon>
        <taxon>Pentapetalae</taxon>
        <taxon>rosids</taxon>
        <taxon>fabids</taxon>
        <taxon>Rosales</taxon>
        <taxon>Moraceae</taxon>
        <taxon>Ficeae</taxon>
        <taxon>Ficus</taxon>
    </lineage>
</organism>
<evidence type="ECO:0000313" key="6">
    <source>
        <dbReference type="Proteomes" id="UP001187192"/>
    </source>
</evidence>
<evidence type="ECO:0000313" key="5">
    <source>
        <dbReference type="EMBL" id="GMN39240.1"/>
    </source>
</evidence>
<dbReference type="GO" id="GO:0003723">
    <property type="term" value="F:RNA binding"/>
    <property type="evidence" value="ECO:0007669"/>
    <property type="project" value="UniProtKB-UniRule"/>
</dbReference>
<protein>
    <recommendedName>
        <fullName evidence="4">RRM domain-containing protein</fullName>
    </recommendedName>
</protein>
<evidence type="ECO:0000259" key="4">
    <source>
        <dbReference type="PROSITE" id="PS50102"/>
    </source>
</evidence>
<dbReference type="Gene3D" id="3.30.70.330">
    <property type="match status" value="1"/>
</dbReference>
<feature type="domain" description="RRM" evidence="4">
    <location>
        <begin position="7"/>
        <end position="85"/>
    </location>
</feature>
<gene>
    <name evidence="5" type="ORF">TIFTF001_008477</name>
</gene>
<dbReference type="InterPro" id="IPR035979">
    <property type="entry name" value="RBD_domain_sf"/>
</dbReference>
<dbReference type="InterPro" id="IPR000504">
    <property type="entry name" value="RRM_dom"/>
</dbReference>
<keyword evidence="1 2" id="KW-0694">RNA-binding</keyword>
<dbReference type="PANTHER" id="PTHR48027">
    <property type="entry name" value="HETEROGENEOUS NUCLEAR RIBONUCLEOPROTEIN 87F-RELATED"/>
    <property type="match status" value="1"/>
</dbReference>
<dbReference type="PROSITE" id="PS50102">
    <property type="entry name" value="RRM"/>
    <property type="match status" value="1"/>
</dbReference>
<feature type="compositionally biased region" description="Gly residues" evidence="3">
    <location>
        <begin position="169"/>
        <end position="180"/>
    </location>
</feature>
<evidence type="ECO:0000256" key="1">
    <source>
        <dbReference type="ARBA" id="ARBA00022884"/>
    </source>
</evidence>
<evidence type="ECO:0000256" key="2">
    <source>
        <dbReference type="PROSITE-ProRule" id="PRU00176"/>
    </source>
</evidence>
<feature type="region of interest" description="Disordered" evidence="3">
    <location>
        <begin position="122"/>
        <end position="211"/>
    </location>
</feature>
<reference evidence="5" key="1">
    <citation type="submission" date="2023-07" db="EMBL/GenBank/DDBJ databases">
        <title>draft genome sequence of fig (Ficus carica).</title>
        <authorList>
            <person name="Takahashi T."/>
            <person name="Nishimura K."/>
        </authorList>
    </citation>
    <scope>NUCLEOTIDE SEQUENCE</scope>
</reference>
<feature type="compositionally biased region" description="Basic and acidic residues" evidence="3">
    <location>
        <begin position="182"/>
        <end position="197"/>
    </location>
</feature>
<comment type="caution">
    <text evidence="5">The sequence shown here is derived from an EMBL/GenBank/DDBJ whole genome shotgun (WGS) entry which is preliminary data.</text>
</comment>
<dbReference type="SUPFAM" id="SSF54928">
    <property type="entry name" value="RNA-binding domain, RBD"/>
    <property type="match status" value="1"/>
</dbReference>
<sequence length="211" mass="24019">MSGREGNRVFVGGLAWETSHRQLQHAFSRYGHILECVVVADRDTGRPRGFGFVTFADHRAMDDAISDMNGRELDGRVISVNKAKPKTGDEDTGFELDPFDDRFSRGRFGGRDHLDIRDSRYESHDRYTSDRYGDRYAPAHEGYAGDRYADQELQNEYGGGRGYFRDGGPRPGGDRYGSGGPDRSDRGSYRDRTGPYDRHRRGDHLSSYDRY</sequence>
<dbReference type="InterPro" id="IPR052462">
    <property type="entry name" value="SLIRP/GR-RBP-like"/>
</dbReference>
<dbReference type="AlphaFoldDB" id="A0AA87ZUX8"/>
<name>A0AA87ZUX8_FICCA</name>
<dbReference type="Proteomes" id="UP001187192">
    <property type="component" value="Unassembled WGS sequence"/>
</dbReference>
<dbReference type="SMART" id="SM00360">
    <property type="entry name" value="RRM"/>
    <property type="match status" value="1"/>
</dbReference>